<organism evidence="1 2">
    <name type="scientific">Oryza rufipogon</name>
    <name type="common">Brownbeard rice</name>
    <name type="synonym">Asian wild rice</name>
    <dbReference type="NCBI Taxonomy" id="4529"/>
    <lineage>
        <taxon>Eukaryota</taxon>
        <taxon>Viridiplantae</taxon>
        <taxon>Streptophyta</taxon>
        <taxon>Embryophyta</taxon>
        <taxon>Tracheophyta</taxon>
        <taxon>Spermatophyta</taxon>
        <taxon>Magnoliopsida</taxon>
        <taxon>Liliopsida</taxon>
        <taxon>Poales</taxon>
        <taxon>Poaceae</taxon>
        <taxon>BOP clade</taxon>
        <taxon>Oryzoideae</taxon>
        <taxon>Oryzeae</taxon>
        <taxon>Oryzinae</taxon>
        <taxon>Oryza</taxon>
    </lineage>
</organism>
<proteinExistence type="predicted"/>
<keyword evidence="2" id="KW-1185">Reference proteome</keyword>
<dbReference type="Gramene" id="ORUFI09G05160.1">
    <property type="protein sequence ID" value="ORUFI09G05160.1"/>
    <property type="gene ID" value="ORUFI09G05160"/>
</dbReference>
<evidence type="ECO:0000313" key="1">
    <source>
        <dbReference type="EnsemblPlants" id="ORUFI09G05160.1"/>
    </source>
</evidence>
<dbReference type="Proteomes" id="UP000008022">
    <property type="component" value="Unassembled WGS sequence"/>
</dbReference>
<dbReference type="AlphaFoldDB" id="A0A0E0QPE8"/>
<dbReference type="HOGENOM" id="CLU_3017607_0_0_1"/>
<sequence length="56" mass="6324">MLFKLLKNVFCVKTSNVKVALKYQINLFFNPPEFIALVSHRGVQANSVAEWGIDIA</sequence>
<dbReference type="EnsemblPlants" id="ORUFI09G05160.1">
    <property type="protein sequence ID" value="ORUFI09G05160.1"/>
    <property type="gene ID" value="ORUFI09G05160"/>
</dbReference>
<evidence type="ECO:0000313" key="2">
    <source>
        <dbReference type="Proteomes" id="UP000008022"/>
    </source>
</evidence>
<reference evidence="2" key="1">
    <citation type="submission" date="2013-06" db="EMBL/GenBank/DDBJ databases">
        <authorList>
            <person name="Zhao Q."/>
        </authorList>
    </citation>
    <scope>NUCLEOTIDE SEQUENCE</scope>
    <source>
        <strain evidence="2">cv. W1943</strain>
    </source>
</reference>
<protein>
    <submittedName>
        <fullName evidence="1">Uncharacterized protein</fullName>
    </submittedName>
</protein>
<accession>A0A0E0QPE8</accession>
<reference evidence="1" key="2">
    <citation type="submission" date="2015-06" db="UniProtKB">
        <authorList>
            <consortium name="EnsemblPlants"/>
        </authorList>
    </citation>
    <scope>IDENTIFICATION</scope>
</reference>
<name>A0A0E0QPE8_ORYRU</name>